<dbReference type="PaxDb" id="121845-A0A3Q0J9W8"/>
<feature type="region of interest" description="Disordered" evidence="1">
    <location>
        <begin position="209"/>
        <end position="237"/>
    </location>
</feature>
<feature type="region of interest" description="Disordered" evidence="1">
    <location>
        <begin position="119"/>
        <end position="164"/>
    </location>
</feature>
<organism evidence="2 3">
    <name type="scientific">Diaphorina citri</name>
    <name type="common">Asian citrus psyllid</name>
    <dbReference type="NCBI Taxonomy" id="121845"/>
    <lineage>
        <taxon>Eukaryota</taxon>
        <taxon>Metazoa</taxon>
        <taxon>Ecdysozoa</taxon>
        <taxon>Arthropoda</taxon>
        <taxon>Hexapoda</taxon>
        <taxon>Insecta</taxon>
        <taxon>Pterygota</taxon>
        <taxon>Neoptera</taxon>
        <taxon>Paraneoptera</taxon>
        <taxon>Hemiptera</taxon>
        <taxon>Sternorrhyncha</taxon>
        <taxon>Psylloidea</taxon>
        <taxon>Psyllidae</taxon>
        <taxon>Diaphorininae</taxon>
        <taxon>Diaphorina</taxon>
    </lineage>
</organism>
<feature type="compositionally biased region" description="Basic and acidic residues" evidence="1">
    <location>
        <begin position="491"/>
        <end position="501"/>
    </location>
</feature>
<feature type="compositionally biased region" description="Polar residues" evidence="1">
    <location>
        <begin position="129"/>
        <end position="164"/>
    </location>
</feature>
<keyword evidence="2" id="KW-1185">Reference proteome</keyword>
<proteinExistence type="predicted"/>
<evidence type="ECO:0000256" key="1">
    <source>
        <dbReference type="SAM" id="MobiDB-lite"/>
    </source>
</evidence>
<dbReference type="AlphaFoldDB" id="A0A3Q0J9W8"/>
<dbReference type="RefSeq" id="XP_026685226.1">
    <property type="nucleotide sequence ID" value="XM_026829425.1"/>
</dbReference>
<feature type="region of interest" description="Disordered" evidence="1">
    <location>
        <begin position="1"/>
        <end position="47"/>
    </location>
</feature>
<feature type="compositionally biased region" description="Polar residues" evidence="1">
    <location>
        <begin position="84"/>
        <end position="93"/>
    </location>
</feature>
<feature type="compositionally biased region" description="Polar residues" evidence="1">
    <location>
        <begin position="7"/>
        <end position="24"/>
    </location>
</feature>
<protein>
    <submittedName>
        <fullName evidence="3">Uncharacterized protein LOC113470741</fullName>
    </submittedName>
</protein>
<feature type="compositionally biased region" description="Basic and acidic residues" evidence="1">
    <location>
        <begin position="516"/>
        <end position="528"/>
    </location>
</feature>
<dbReference type="KEGG" id="dci:113470741"/>
<dbReference type="GeneID" id="113470741"/>
<feature type="region of interest" description="Disordered" evidence="1">
    <location>
        <begin position="403"/>
        <end position="528"/>
    </location>
</feature>
<feature type="compositionally biased region" description="Basic and acidic residues" evidence="1">
    <location>
        <begin position="403"/>
        <end position="434"/>
    </location>
</feature>
<feature type="region of interest" description="Disordered" evidence="1">
    <location>
        <begin position="74"/>
        <end position="104"/>
    </location>
</feature>
<dbReference type="Proteomes" id="UP000079169">
    <property type="component" value="Unplaced"/>
</dbReference>
<feature type="compositionally biased region" description="Polar residues" evidence="1">
    <location>
        <begin position="468"/>
        <end position="490"/>
    </location>
</feature>
<sequence length="620" mass="69724">MEKDSQILVQHPQSPAQSRNSPNQFDFDLQTPERDLSPDTNIDEDQIKPTIIPRRRHSEIINRFENLALDEPPDLTDLRKIKPTNLTCGGTDSSPRHRRASLNDAPNQQRFSVNINNINSSRVTDDNTSKTLHVNSARANDTDASTQRRFTVNSSRATDSDASTQRLFASSDEDQIKPTIIPRRRHSEIINRFENLALDEPPDLTDLRKIKPTKLTYGGSSDTSSSPRHRRASLNDVPNQRRLNLNVNNVNSSRVTDDNASTVRRFSVNNISSSRLIDADALTPRHFSVNSARANDADASTQRRFTVNSSRATDSDASTQRLFASSRLDADLGRDITNFINDNTARIEDKVELIDQLRKGFFNVDCLRRIRSERHQYSGSAFDSLHNIEENIYAEDKFNGHRYERDEDKSNGHRYERESDLKRDMDPRRDRENDGPSPGKEFLAAHGRDDLISPGKDRLTSPGRDYLTGSSKDCQSSPGKDNLTSLNKDNLTGREDRPDRRYRQKKPSSATASTEVVRHQTAEDAETRTFPTDKRRRKFSLNLINKSNELSTVGGPKKRKFSLNLSFGSAALPLGFSTSVIGGGKKGGSSSGAEYGGDILYNIGIVSPSDNYVKSKQRFR</sequence>
<feature type="compositionally biased region" description="Basic and acidic residues" evidence="1">
    <location>
        <begin position="446"/>
        <end position="459"/>
    </location>
</feature>
<reference evidence="3" key="1">
    <citation type="submission" date="2025-08" db="UniProtKB">
        <authorList>
            <consortium name="RefSeq"/>
        </authorList>
    </citation>
    <scope>IDENTIFICATION</scope>
</reference>
<gene>
    <name evidence="3" type="primary">LOC113470741</name>
</gene>
<accession>A0A3Q0J9W8</accession>
<evidence type="ECO:0000313" key="2">
    <source>
        <dbReference type="Proteomes" id="UP000079169"/>
    </source>
</evidence>
<evidence type="ECO:0000313" key="3">
    <source>
        <dbReference type="RefSeq" id="XP_026685226.1"/>
    </source>
</evidence>
<name>A0A3Q0J9W8_DIACI</name>